<feature type="region of interest" description="Disordered" evidence="2">
    <location>
        <begin position="906"/>
        <end position="925"/>
    </location>
</feature>
<feature type="compositionally biased region" description="Low complexity" evidence="2">
    <location>
        <begin position="272"/>
        <end position="284"/>
    </location>
</feature>
<dbReference type="InterPro" id="IPR005026">
    <property type="entry name" value="SAPAP"/>
</dbReference>
<reference evidence="3" key="2">
    <citation type="submission" date="2016-04" db="UniProtKB">
        <authorList>
            <consortium name="EnsemblMetazoa"/>
        </authorList>
    </citation>
    <scope>IDENTIFICATION</scope>
</reference>
<gene>
    <name evidence="3" type="primary">105619360</name>
</gene>
<dbReference type="Proteomes" id="UP000005205">
    <property type="component" value="Unassembled WGS sequence"/>
</dbReference>
<dbReference type="EMBL" id="ADTU01014477">
    <property type="status" value="NOT_ANNOTATED_CDS"/>
    <property type="molecule type" value="Genomic_DNA"/>
</dbReference>
<feature type="region of interest" description="Disordered" evidence="2">
    <location>
        <begin position="814"/>
        <end position="842"/>
    </location>
</feature>
<name>A0A158NFG2_ATTCE</name>
<dbReference type="InParanoid" id="A0A158NFG2"/>
<dbReference type="KEGG" id="acep:105619360"/>
<organism evidence="3 4">
    <name type="scientific">Atta cephalotes</name>
    <name type="common">Leafcutter ant</name>
    <dbReference type="NCBI Taxonomy" id="12957"/>
    <lineage>
        <taxon>Eukaryota</taxon>
        <taxon>Metazoa</taxon>
        <taxon>Ecdysozoa</taxon>
        <taxon>Arthropoda</taxon>
        <taxon>Hexapoda</taxon>
        <taxon>Insecta</taxon>
        <taxon>Pterygota</taxon>
        <taxon>Neoptera</taxon>
        <taxon>Endopterygota</taxon>
        <taxon>Hymenoptera</taxon>
        <taxon>Apocrita</taxon>
        <taxon>Aculeata</taxon>
        <taxon>Formicoidea</taxon>
        <taxon>Formicidae</taxon>
        <taxon>Myrmicinae</taxon>
        <taxon>Atta</taxon>
    </lineage>
</organism>
<feature type="region of interest" description="Disordered" evidence="2">
    <location>
        <begin position="517"/>
        <end position="568"/>
    </location>
</feature>
<evidence type="ECO:0000313" key="3">
    <source>
        <dbReference type="EnsemblMetazoa" id="XP_012056270.1"/>
    </source>
</evidence>
<proteinExistence type="inferred from homology"/>
<evidence type="ECO:0000256" key="1">
    <source>
        <dbReference type="ARBA" id="ARBA00008839"/>
    </source>
</evidence>
<accession>A0A158NFG2</accession>
<feature type="compositionally biased region" description="Basic and acidic residues" evidence="2">
    <location>
        <begin position="517"/>
        <end position="537"/>
    </location>
</feature>
<feature type="compositionally biased region" description="Polar residues" evidence="2">
    <location>
        <begin position="814"/>
        <end position="824"/>
    </location>
</feature>
<feature type="compositionally biased region" description="Basic residues" evidence="2">
    <location>
        <begin position="909"/>
        <end position="925"/>
    </location>
</feature>
<dbReference type="OrthoDB" id="10023951at2759"/>
<keyword evidence="4" id="KW-1185">Reference proteome</keyword>
<feature type="region of interest" description="Disordered" evidence="2">
    <location>
        <begin position="255"/>
        <end position="284"/>
    </location>
</feature>
<dbReference type="eggNOG" id="KOG3971">
    <property type="taxonomic scope" value="Eukaryota"/>
</dbReference>
<feature type="compositionally biased region" description="Basic and acidic residues" evidence="2">
    <location>
        <begin position="544"/>
        <end position="561"/>
    </location>
</feature>
<dbReference type="AlphaFoldDB" id="A0A158NFG2"/>
<evidence type="ECO:0008006" key="5">
    <source>
        <dbReference type="Google" id="ProtNLM"/>
    </source>
</evidence>
<reference evidence="4" key="1">
    <citation type="journal article" date="2011" name="PLoS Genet.">
        <title>The genome sequence of the leaf-cutter ant Atta cephalotes reveals insights into its obligate symbiotic lifestyle.</title>
        <authorList>
            <person name="Suen G."/>
            <person name="Teiling C."/>
            <person name="Li L."/>
            <person name="Holt C."/>
            <person name="Abouheif E."/>
            <person name="Bornberg-Bauer E."/>
            <person name="Bouffard P."/>
            <person name="Caldera E.J."/>
            <person name="Cash E."/>
            <person name="Cavanaugh A."/>
            <person name="Denas O."/>
            <person name="Elhaik E."/>
            <person name="Fave M.J."/>
            <person name="Gadau J."/>
            <person name="Gibson J.D."/>
            <person name="Graur D."/>
            <person name="Grubbs K.J."/>
            <person name="Hagen D.E."/>
            <person name="Harkins T.T."/>
            <person name="Helmkampf M."/>
            <person name="Hu H."/>
            <person name="Johnson B.R."/>
            <person name="Kim J."/>
            <person name="Marsh S.E."/>
            <person name="Moeller J.A."/>
            <person name="Munoz-Torres M.C."/>
            <person name="Murphy M.C."/>
            <person name="Naughton M.C."/>
            <person name="Nigam S."/>
            <person name="Overson R."/>
            <person name="Rajakumar R."/>
            <person name="Reese J.T."/>
            <person name="Scott J.J."/>
            <person name="Smith C.R."/>
            <person name="Tao S."/>
            <person name="Tsutsui N.D."/>
            <person name="Viljakainen L."/>
            <person name="Wissler L."/>
            <person name="Yandell M.D."/>
            <person name="Zimmer F."/>
            <person name="Taylor J."/>
            <person name="Slater S.C."/>
            <person name="Clifton S.W."/>
            <person name="Warren W.C."/>
            <person name="Elsik C.G."/>
            <person name="Smith C.D."/>
            <person name="Weinstock G.M."/>
            <person name="Gerardo N.M."/>
            <person name="Currie C.R."/>
        </authorList>
    </citation>
    <scope>NUCLEOTIDE SEQUENCE [LARGE SCALE GENOMIC DNA]</scope>
</reference>
<dbReference type="Pfam" id="PF03359">
    <property type="entry name" value="GKAP"/>
    <property type="match status" value="1"/>
</dbReference>
<protein>
    <recommendedName>
        <fullName evidence="5">Disks large-associated protein 5</fullName>
    </recommendedName>
</protein>
<dbReference type="PANTHER" id="PTHR12353">
    <property type="entry name" value="DISKS LARGE-ASSOCIATED PROTEIN DAP SAP90/PSD-95-ASSOCIATED PROTEIN"/>
    <property type="match status" value="1"/>
</dbReference>
<dbReference type="EnsemblMetazoa" id="XM_012200880.1">
    <property type="protein sequence ID" value="XP_012056270.1"/>
    <property type="gene ID" value="LOC105619360"/>
</dbReference>
<dbReference type="STRING" id="12957.A0A158NFG2"/>
<dbReference type="GO" id="GO:0023052">
    <property type="term" value="P:signaling"/>
    <property type="evidence" value="ECO:0007669"/>
    <property type="project" value="InterPro"/>
</dbReference>
<sequence>MPDFKEQYKNPRLGFGDTNHRRYLRACNYDKSRREARTRTFDKHRNLQNDSSPTSVQHEVTSAIADERMKKLIKWREERNRKKKLEATMKKPAFKVGVVHHSLCSPMIKSGIAIAKTSNKTENSNYIKKRITRATEKRLLVKAATQQMVKDSTSVIKHPFKTMTSCTKKSFAPVDYCFKPPSGLQKMPLFGLVPMKGTPQEKYPSLQTQTSNITEIFKTPTPKLSLNKQKSSQKLSESIVRDPDELNTIEAIGVSLKEQTENQTDSLHEKNSSSSSTDTKIPSKITSTSFEKENCDMEDLICFSPYLTRTRGKRNSRIEGQQRLGIGRRSDEIPTKDTVMKNLNICVEEEERTAQYFMLIVNKETDRLKELCKKWLDIGVEKDVPEDAVYEIQQAVGQTNLLINKKFERFRGLVQDCETGKGEMLVTCKDLQGFWDMTYMEVKDCDMRFEKLQQRQNRGWQEEEYIIVKPAVKKRTALKKRIVSSKPSSLRSLILAARKNMEEGILNKDIILSQDTHLSEKPSNRKSFTELRDENTNIRRSINRSHDLNEKKSTPTRRESSTRVSSVQKVQFSDKIKRMKSPFAAMKISQMCKTPEVELDDTISYVNSDQTPGKSILKKSEELENKEARIKSAHKVNFDDQVFLNNIPLNEEQTKLSLAAALTRVDSLDKIDTLISPPINVEKRLDFEDSDSNDDLNKLEIKIKTRKQNKSKSSIQNTLNTIEHLFNDIPSVSIKELSSITDNNEKIVSSRKSLRKRVQHKDIPNRKSVDTLFSSSTSVNRDDKMATTEIISKDMEDVDLGMKVLRNRTILANNTPKSNRSSKMMTPKKTNIDKEENSPVKLTRKSSLKLLKKNKDEHMTLNTNDTMQIENVTLIGNTSKKRSLRNVAFDETCVACAENKPVLPMTPYSKRRSKTPSRHSLKNRNKSIDTFDEDLISWDTPDKKYRHRRVTRSSHSDNL</sequence>
<evidence type="ECO:0000313" key="4">
    <source>
        <dbReference type="Proteomes" id="UP000005205"/>
    </source>
</evidence>
<dbReference type="PANTHER" id="PTHR12353:SF1">
    <property type="entry name" value="DISKS LARGE-ASSOCIATED PROTEIN 5"/>
    <property type="match status" value="1"/>
</dbReference>
<evidence type="ECO:0000256" key="2">
    <source>
        <dbReference type="SAM" id="MobiDB-lite"/>
    </source>
</evidence>
<comment type="similarity">
    <text evidence="1">Belongs to the SAPAP family.</text>
</comment>